<gene>
    <name evidence="1" type="ORF">BSYN_10270</name>
</gene>
<sequence>MEKEIIPLEELTPEIVVKLSEEDVSNLLNKVISDLPKERRAPYVAIISSFFEFRSISPRNRNLKGDLSIYGFKFFPIPYNNKLIMGIKRKTATRN</sequence>
<protein>
    <submittedName>
        <fullName evidence="1">Uncharacterized protein</fullName>
    </submittedName>
</protein>
<dbReference type="RefSeq" id="WP_353333972.1">
    <property type="nucleotide sequence ID" value="NZ_AP028055.1"/>
</dbReference>
<reference evidence="1 2" key="1">
    <citation type="submission" date="2023-04" db="EMBL/GenBank/DDBJ databases">
        <title>Draft genome sequence of acteroides sedimenti strain YN3PY1.</title>
        <authorList>
            <person name="Yoshida N."/>
        </authorList>
    </citation>
    <scope>NUCLEOTIDE SEQUENCE [LARGE SCALE GENOMIC DNA]</scope>
    <source>
        <strain evidence="1 2">YN3PY1</strain>
    </source>
</reference>
<dbReference type="EMBL" id="AP028055">
    <property type="protein sequence ID" value="BEG98762.1"/>
    <property type="molecule type" value="Genomic_DNA"/>
</dbReference>
<name>A0ABM8I9P6_9BACE</name>
<organism evidence="1 2">
    <name type="scientific">Bacteroides sedimenti</name>
    <dbReference type="NCBI Taxonomy" id="2136147"/>
    <lineage>
        <taxon>Bacteria</taxon>
        <taxon>Pseudomonadati</taxon>
        <taxon>Bacteroidota</taxon>
        <taxon>Bacteroidia</taxon>
        <taxon>Bacteroidales</taxon>
        <taxon>Bacteroidaceae</taxon>
        <taxon>Bacteroides</taxon>
    </lineage>
</organism>
<evidence type="ECO:0000313" key="2">
    <source>
        <dbReference type="Proteomes" id="UP001496674"/>
    </source>
</evidence>
<evidence type="ECO:0000313" key="1">
    <source>
        <dbReference type="EMBL" id="BEG98762.1"/>
    </source>
</evidence>
<dbReference type="Proteomes" id="UP001496674">
    <property type="component" value="Chromosome"/>
</dbReference>
<accession>A0ABM8I9P6</accession>
<proteinExistence type="predicted"/>
<keyword evidence="2" id="KW-1185">Reference proteome</keyword>